<dbReference type="Pfam" id="PF06207">
    <property type="entry name" value="DUF1002"/>
    <property type="match status" value="1"/>
</dbReference>
<dbReference type="EMBL" id="JAMQKB010000006">
    <property type="protein sequence ID" value="MDC3424443.1"/>
    <property type="molecule type" value="Genomic_DNA"/>
</dbReference>
<name>A0A9X3WTP3_9BACI</name>
<dbReference type="Proteomes" id="UP001145050">
    <property type="component" value="Unassembled WGS sequence"/>
</dbReference>
<feature type="chain" id="PRO_5040777797" evidence="1">
    <location>
        <begin position="25"/>
        <end position="301"/>
    </location>
</feature>
<organism evidence="2 3">
    <name type="scientific">Terrihalobacillus insolitus</name>
    <dbReference type="NCBI Taxonomy" id="2950438"/>
    <lineage>
        <taxon>Bacteria</taxon>
        <taxon>Bacillati</taxon>
        <taxon>Bacillota</taxon>
        <taxon>Bacilli</taxon>
        <taxon>Bacillales</taxon>
        <taxon>Bacillaceae</taxon>
        <taxon>Terrihalobacillus</taxon>
    </lineage>
</organism>
<dbReference type="AlphaFoldDB" id="A0A9X3WTP3"/>
<keyword evidence="3" id="KW-1185">Reference proteome</keyword>
<evidence type="ECO:0000313" key="3">
    <source>
        <dbReference type="Proteomes" id="UP001145050"/>
    </source>
</evidence>
<reference evidence="2" key="1">
    <citation type="submission" date="2022-06" db="EMBL/GenBank/DDBJ databases">
        <title>Aquibacillus sp. a new bacterium isolated from soil saline samples.</title>
        <authorList>
            <person name="Galisteo C."/>
            <person name="De La Haba R."/>
            <person name="Sanchez-Porro C."/>
            <person name="Ventosa A."/>
        </authorList>
    </citation>
    <scope>NUCLEOTIDE SEQUENCE</scope>
    <source>
        <strain evidence="2">3ASR75-11</strain>
    </source>
</reference>
<dbReference type="InterPro" id="IPR009343">
    <property type="entry name" value="DUF1002"/>
</dbReference>
<sequence>MKRCILFISMLLVLTFQFENSAFADSDDATAPSVNEKFGVPIVVYGETLTTEQKNQVRKLLEVDDPEAVEEITVTAEDLVKYIEGSNPNSRMFSSAKIVRKEQGEGLVINIISADNITEVTSEMYANALITAGVENALVEVASPVKVSGHSALTGIYKAYEVSGETLNKDRMEVANEELNIATKLADQAGLDKEKASELLTEIKKAIAKQNPATREEVEKIVTEQLQGLNISLNEQDKKLLIDLFDKIRSLDINFDNVGQQLEDITVDIKNKIDKVIDNKGFWQGVADFVNNVVSFLKGLF</sequence>
<evidence type="ECO:0000256" key="1">
    <source>
        <dbReference type="SAM" id="SignalP"/>
    </source>
</evidence>
<dbReference type="RefSeq" id="WP_272436249.1">
    <property type="nucleotide sequence ID" value="NZ_JAMQKB010000006.1"/>
</dbReference>
<comment type="caution">
    <text evidence="2">The sequence shown here is derived from an EMBL/GenBank/DDBJ whole genome shotgun (WGS) entry which is preliminary data.</text>
</comment>
<keyword evidence="1" id="KW-0732">Signal</keyword>
<feature type="signal peptide" evidence="1">
    <location>
        <begin position="1"/>
        <end position="24"/>
    </location>
</feature>
<evidence type="ECO:0000313" key="2">
    <source>
        <dbReference type="EMBL" id="MDC3424443.1"/>
    </source>
</evidence>
<gene>
    <name evidence="2" type="ORF">NC797_07965</name>
</gene>
<proteinExistence type="predicted"/>
<protein>
    <submittedName>
        <fullName evidence="2">DUF1002 domain-containing protein</fullName>
    </submittedName>
</protein>
<accession>A0A9X3WTP3</accession>